<reference evidence="1 2" key="1">
    <citation type="submission" date="2024-02" db="EMBL/GenBank/DDBJ databases">
        <title>Discinaceae phylogenomics.</title>
        <authorList>
            <person name="Dirks A.C."/>
            <person name="James T.Y."/>
        </authorList>
    </citation>
    <scope>NUCLEOTIDE SEQUENCE [LARGE SCALE GENOMIC DNA]</scope>
    <source>
        <strain evidence="1 2">ACD0624</strain>
    </source>
</reference>
<proteinExistence type="predicted"/>
<name>A0ABR3GRN4_9PEZI</name>
<evidence type="ECO:0000313" key="1">
    <source>
        <dbReference type="EMBL" id="KAL0638397.1"/>
    </source>
</evidence>
<dbReference type="EMBL" id="JBBBZM010000022">
    <property type="protein sequence ID" value="KAL0638397.1"/>
    <property type="molecule type" value="Genomic_DNA"/>
</dbReference>
<keyword evidence="2" id="KW-1185">Reference proteome</keyword>
<organism evidence="1 2">
    <name type="scientific">Discina gigas</name>
    <dbReference type="NCBI Taxonomy" id="1032678"/>
    <lineage>
        <taxon>Eukaryota</taxon>
        <taxon>Fungi</taxon>
        <taxon>Dikarya</taxon>
        <taxon>Ascomycota</taxon>
        <taxon>Pezizomycotina</taxon>
        <taxon>Pezizomycetes</taxon>
        <taxon>Pezizales</taxon>
        <taxon>Discinaceae</taxon>
        <taxon>Discina</taxon>
    </lineage>
</organism>
<comment type="caution">
    <text evidence="1">The sequence shown here is derived from an EMBL/GenBank/DDBJ whole genome shotgun (WGS) entry which is preliminary data.</text>
</comment>
<dbReference type="Proteomes" id="UP001447188">
    <property type="component" value="Unassembled WGS sequence"/>
</dbReference>
<sequence>MAPVPISGGQLLYDTIDHAINAGKESLPPNDVVSGRGGRGGRVWRHLEHAYSDWSPPEPRLFEDANTHEVDEWAKFIESLFPVDSWFEGDSWPSDEDTFTRGGSLAEFEDTGDGVFGDTPNLPIPQGDWWDLPRASEPKNPMPLDYQKSSSSVITGRPEVPIDITTARDDIIVPRLRTRPKPSTYTTHDFSIWPREMIVPPTQHDPKRVVREYSDGDWFLTKRWGTKKYMRFIRYIMQLPY</sequence>
<accession>A0ABR3GRN4</accession>
<protein>
    <submittedName>
        <fullName evidence="1">Uncharacterized protein</fullName>
    </submittedName>
</protein>
<evidence type="ECO:0000313" key="2">
    <source>
        <dbReference type="Proteomes" id="UP001447188"/>
    </source>
</evidence>
<gene>
    <name evidence="1" type="ORF">Q9L58_002540</name>
</gene>